<dbReference type="PANTHER" id="PTHR43213:SF5">
    <property type="entry name" value="BIFUNCTIONAL DTTP_UTP PYROPHOSPHATASE_METHYLTRANSFERASE PROTEIN-RELATED"/>
    <property type="match status" value="1"/>
</dbReference>
<proteinExistence type="inferred from homology"/>
<comment type="similarity">
    <text evidence="3">Belongs to the Maf family. YhdE subfamily.</text>
</comment>
<dbReference type="PANTHER" id="PTHR43213">
    <property type="entry name" value="BIFUNCTIONAL DTTP/UTP PYROPHOSPHATASE/METHYLTRANSFERASE PROTEIN-RELATED"/>
    <property type="match status" value="1"/>
</dbReference>
<keyword evidence="5" id="KW-1185">Reference proteome</keyword>
<feature type="site" description="Important for substrate specificity" evidence="3">
    <location>
        <position position="68"/>
    </location>
</feature>
<dbReference type="InterPro" id="IPR003697">
    <property type="entry name" value="Maf-like"/>
</dbReference>
<protein>
    <recommendedName>
        <fullName evidence="3">dTTP/UTP pyrophosphatase</fullName>
        <shortName evidence="3">dTTPase/UTPase</shortName>
        <ecNumber evidence="3">3.6.1.9</ecNumber>
    </recommendedName>
    <alternativeName>
        <fullName evidence="3">Nucleoside triphosphate pyrophosphatase</fullName>
    </alternativeName>
    <alternativeName>
        <fullName evidence="3">Nucleotide pyrophosphatase</fullName>
        <shortName evidence="3">Nucleotide PPase</shortName>
    </alternativeName>
</protein>
<dbReference type="HAMAP" id="MF_00528">
    <property type="entry name" value="Maf"/>
    <property type="match status" value="1"/>
</dbReference>
<dbReference type="EMBL" id="CP095073">
    <property type="protein sequence ID" value="UOQ46247.1"/>
    <property type="molecule type" value="Genomic_DNA"/>
</dbReference>
<gene>
    <name evidence="4" type="ORF">MUN89_10230</name>
</gene>
<dbReference type="InterPro" id="IPR029001">
    <property type="entry name" value="ITPase-like_fam"/>
</dbReference>
<organism evidence="4 5">
    <name type="scientific">Halobacillus salinarum</name>
    <dbReference type="NCBI Taxonomy" id="2932257"/>
    <lineage>
        <taxon>Bacteria</taxon>
        <taxon>Bacillati</taxon>
        <taxon>Bacillota</taxon>
        <taxon>Bacilli</taxon>
        <taxon>Bacillales</taxon>
        <taxon>Bacillaceae</taxon>
        <taxon>Halobacillus</taxon>
    </lineage>
</organism>
<comment type="subcellular location">
    <subcellularLocation>
        <location evidence="3">Cytoplasm</location>
    </subcellularLocation>
</comment>
<dbReference type="Proteomes" id="UP000831787">
    <property type="component" value="Chromosome"/>
</dbReference>
<comment type="catalytic activity">
    <reaction evidence="3">
        <text>UTP + H2O = UMP + diphosphate + H(+)</text>
        <dbReference type="Rhea" id="RHEA:29395"/>
        <dbReference type="ChEBI" id="CHEBI:15377"/>
        <dbReference type="ChEBI" id="CHEBI:15378"/>
        <dbReference type="ChEBI" id="CHEBI:33019"/>
        <dbReference type="ChEBI" id="CHEBI:46398"/>
        <dbReference type="ChEBI" id="CHEBI:57865"/>
        <dbReference type="EC" id="3.6.1.9"/>
    </reaction>
</comment>
<dbReference type="EC" id="3.6.1.9" evidence="3"/>
<dbReference type="Gene3D" id="3.90.950.10">
    <property type="match status" value="1"/>
</dbReference>
<dbReference type="RefSeq" id="WP_244713334.1">
    <property type="nucleotide sequence ID" value="NZ_CP095073.1"/>
</dbReference>
<evidence type="ECO:0000256" key="1">
    <source>
        <dbReference type="ARBA" id="ARBA00001968"/>
    </source>
</evidence>
<evidence type="ECO:0000256" key="2">
    <source>
        <dbReference type="ARBA" id="ARBA00022801"/>
    </source>
</evidence>
<keyword evidence="3" id="KW-0963">Cytoplasm</keyword>
<evidence type="ECO:0000313" key="5">
    <source>
        <dbReference type="Proteomes" id="UP000831787"/>
    </source>
</evidence>
<dbReference type="PIRSF" id="PIRSF006305">
    <property type="entry name" value="Maf"/>
    <property type="match status" value="1"/>
</dbReference>
<dbReference type="NCBIfam" id="TIGR00172">
    <property type="entry name" value="maf"/>
    <property type="match status" value="1"/>
</dbReference>
<name>A0ABY4ERB5_9BACI</name>
<accession>A0ABY4ERB5</accession>
<dbReference type="SUPFAM" id="SSF52972">
    <property type="entry name" value="ITPase-like"/>
    <property type="match status" value="1"/>
</dbReference>
<evidence type="ECO:0000256" key="3">
    <source>
        <dbReference type="HAMAP-Rule" id="MF_00528"/>
    </source>
</evidence>
<feature type="site" description="Important for substrate specificity" evidence="3">
    <location>
        <position position="12"/>
    </location>
</feature>
<comment type="function">
    <text evidence="3">Nucleoside triphosphate pyrophosphatase that hydrolyzes dTTP and UTP. May have a dual role in cell division arrest and in preventing the incorporation of modified nucleotides into cellular nucleic acids.</text>
</comment>
<comment type="catalytic activity">
    <reaction evidence="3">
        <text>dTTP + H2O = dTMP + diphosphate + H(+)</text>
        <dbReference type="Rhea" id="RHEA:28534"/>
        <dbReference type="ChEBI" id="CHEBI:15377"/>
        <dbReference type="ChEBI" id="CHEBI:15378"/>
        <dbReference type="ChEBI" id="CHEBI:33019"/>
        <dbReference type="ChEBI" id="CHEBI:37568"/>
        <dbReference type="ChEBI" id="CHEBI:63528"/>
        <dbReference type="EC" id="3.6.1.9"/>
    </reaction>
</comment>
<dbReference type="CDD" id="cd00555">
    <property type="entry name" value="Maf"/>
    <property type="match status" value="1"/>
</dbReference>
<sequence>MLTLVLGSSSPRRKELLEMAGYNFTVRSAGIEEKIIGGSPEEVVRRLAEEKSRAISIRNNEVLLTADTVVVHGQRILGKPGDYEEAYNTLEELSGSVHEVLTAVTIRNSEEQSTLAVSTLVKFFSLTESEIQSYLECKEAWDKAGSYGIQGKGGLFVESIEGDYYSVVGLPLSRVVRELRKFGVLL</sequence>
<keyword evidence="3" id="KW-0546">Nucleotide metabolism</keyword>
<evidence type="ECO:0000313" key="4">
    <source>
        <dbReference type="EMBL" id="UOQ46247.1"/>
    </source>
</evidence>
<keyword evidence="2 3" id="KW-0378">Hydrolase</keyword>
<feature type="site" description="Important for substrate specificity" evidence="3">
    <location>
        <position position="150"/>
    </location>
</feature>
<dbReference type="Pfam" id="PF02545">
    <property type="entry name" value="Maf"/>
    <property type="match status" value="1"/>
</dbReference>
<comment type="cofactor">
    <cofactor evidence="1 3">
        <name>a divalent metal cation</name>
        <dbReference type="ChEBI" id="CHEBI:60240"/>
    </cofactor>
</comment>
<reference evidence="4 5" key="1">
    <citation type="submission" date="2022-04" db="EMBL/GenBank/DDBJ databases">
        <title>Halobacillus sp. isolated from saltern.</title>
        <authorList>
            <person name="Won M."/>
            <person name="Lee C.-M."/>
            <person name="Woen H.-Y."/>
            <person name="Kwon S.-W."/>
        </authorList>
    </citation>
    <scope>NUCLEOTIDE SEQUENCE [LARGE SCALE GENOMIC DNA]</scope>
    <source>
        <strain evidence="4 5">SSBR10-3</strain>
    </source>
</reference>
<feature type="active site" description="Proton acceptor" evidence="3">
    <location>
        <position position="67"/>
    </location>
</feature>
<comment type="caution">
    <text evidence="3">Lacks conserved residue(s) required for the propagation of feature annotation.</text>
</comment>